<feature type="domain" description="B30.2/SPRY" evidence="2">
    <location>
        <begin position="244"/>
        <end position="438"/>
    </location>
</feature>
<dbReference type="Gene3D" id="2.60.120.920">
    <property type="match status" value="1"/>
</dbReference>
<sequence>MVKLKEELWRTLLDLKEDEFKHFKWFLEQENLLEGLSGIPVSRLETADRKDTVDLMLQNYQDVGARELTKKILEKIGRNDLVSVLVRKDLKNHEKEQLAETKAEIKQMIQERQKRIDEISRSAEISSKSADRHIADSRQVYEVLQKSVERSLDNLIEDIEKKQETSRKQAEGFIGGLEKEISELTKRSAKVEQLSCSEDFLQSVQSLHAIPFTTNWTEISLTPPTYGGSVGKAVNLLEEIFKKEKEKLLAKAKLKRVQESEKDVTLDPETANAYLVLSDDMKRVYCGDVEQSLPDNPERCDPSRSVLGKQSFSSGRFYYEVLVKGKSSWDLGVVKGSIARKGKIHARPQNGYWTICLREGNKYQASAAYLKVTRQPERVGVFVNYERGSVYFYDVDSADLIHNFTDCAFTEKLYPFFSPGLHYDGKNSAPLIISPVDYSD</sequence>
<dbReference type="Proteomes" id="UP000515161">
    <property type="component" value="Unplaced"/>
</dbReference>
<evidence type="ECO:0000259" key="3">
    <source>
        <dbReference type="PROSITE" id="PS50824"/>
    </source>
</evidence>
<accession>A0A6P8VI63</accession>
<evidence type="ECO:0000259" key="2">
    <source>
        <dbReference type="PROSITE" id="PS50188"/>
    </source>
</evidence>
<dbReference type="GeneID" id="117558256"/>
<dbReference type="InterPro" id="IPR003879">
    <property type="entry name" value="Butyrophylin_SPRY"/>
</dbReference>
<keyword evidence="4" id="KW-1185">Reference proteome</keyword>
<dbReference type="InterPro" id="IPR003877">
    <property type="entry name" value="SPRY_dom"/>
</dbReference>
<dbReference type="Pfam" id="PF00622">
    <property type="entry name" value="SPRY"/>
    <property type="match status" value="1"/>
</dbReference>
<dbReference type="InParanoid" id="A0A6P8VI63"/>
<evidence type="ECO:0000313" key="4">
    <source>
        <dbReference type="Proteomes" id="UP000515161"/>
    </source>
</evidence>
<dbReference type="PROSITE" id="PS50824">
    <property type="entry name" value="DAPIN"/>
    <property type="match status" value="1"/>
</dbReference>
<proteinExistence type="predicted"/>
<dbReference type="InterPro" id="IPR011029">
    <property type="entry name" value="DEATH-like_dom_sf"/>
</dbReference>
<feature type="coiled-coil region" evidence="1">
    <location>
        <begin position="91"/>
        <end position="118"/>
    </location>
</feature>
<dbReference type="InterPro" id="IPR043136">
    <property type="entry name" value="B30.2/SPRY_sf"/>
</dbReference>
<dbReference type="SMART" id="SM00589">
    <property type="entry name" value="PRY"/>
    <property type="match status" value="1"/>
</dbReference>
<dbReference type="CDD" id="cd13733">
    <property type="entry name" value="SPRY_PRY_C-I_1"/>
    <property type="match status" value="1"/>
</dbReference>
<dbReference type="PROSITE" id="PS50188">
    <property type="entry name" value="B302_SPRY"/>
    <property type="match status" value="1"/>
</dbReference>
<reference evidence="5" key="1">
    <citation type="submission" date="2025-08" db="UniProtKB">
        <authorList>
            <consortium name="RefSeq"/>
        </authorList>
    </citation>
    <scope>IDENTIFICATION</scope>
</reference>
<dbReference type="PRINTS" id="PR01407">
    <property type="entry name" value="BUTYPHLNCDUF"/>
</dbReference>
<dbReference type="SUPFAM" id="SSF47986">
    <property type="entry name" value="DEATH domain"/>
    <property type="match status" value="1"/>
</dbReference>
<organism evidence="4 5">
    <name type="scientific">Gymnodraco acuticeps</name>
    <name type="common">Antarctic dragonfish</name>
    <dbReference type="NCBI Taxonomy" id="8218"/>
    <lineage>
        <taxon>Eukaryota</taxon>
        <taxon>Metazoa</taxon>
        <taxon>Chordata</taxon>
        <taxon>Craniata</taxon>
        <taxon>Vertebrata</taxon>
        <taxon>Euteleostomi</taxon>
        <taxon>Actinopterygii</taxon>
        <taxon>Neopterygii</taxon>
        <taxon>Teleostei</taxon>
        <taxon>Neoteleostei</taxon>
        <taxon>Acanthomorphata</taxon>
        <taxon>Eupercaria</taxon>
        <taxon>Perciformes</taxon>
        <taxon>Notothenioidei</taxon>
        <taxon>Bathydraconidae</taxon>
        <taxon>Gymnodraco</taxon>
    </lineage>
</organism>
<dbReference type="Gene3D" id="1.10.533.10">
    <property type="entry name" value="Death Domain, Fas"/>
    <property type="match status" value="1"/>
</dbReference>
<evidence type="ECO:0000313" key="5">
    <source>
        <dbReference type="RefSeq" id="XP_034090196.1"/>
    </source>
</evidence>
<dbReference type="AlphaFoldDB" id="A0A6P8VI63"/>
<gene>
    <name evidence="5" type="primary">LOC117558256</name>
</gene>
<dbReference type="OrthoDB" id="6105938at2759"/>
<dbReference type="InterPro" id="IPR058030">
    <property type="entry name" value="TRIM8/14/16/25/29/45/65_CC"/>
</dbReference>
<name>A0A6P8VI63_GYMAC</name>
<dbReference type="SMART" id="SM01289">
    <property type="entry name" value="PYRIN"/>
    <property type="match status" value="1"/>
</dbReference>
<dbReference type="KEGG" id="gacu:117558256"/>
<dbReference type="InterPro" id="IPR013320">
    <property type="entry name" value="ConA-like_dom_sf"/>
</dbReference>
<dbReference type="PANTHER" id="PTHR24103">
    <property type="entry name" value="E3 UBIQUITIN-PROTEIN LIGASE TRIM"/>
    <property type="match status" value="1"/>
</dbReference>
<dbReference type="InterPro" id="IPR004020">
    <property type="entry name" value="DAPIN"/>
</dbReference>
<feature type="domain" description="Pyrin" evidence="3">
    <location>
        <begin position="1"/>
        <end position="91"/>
    </location>
</feature>
<evidence type="ECO:0000256" key="1">
    <source>
        <dbReference type="SAM" id="Coils"/>
    </source>
</evidence>
<keyword evidence="1" id="KW-0175">Coiled coil</keyword>
<protein>
    <submittedName>
        <fullName evidence="5">Pyrin-like</fullName>
    </submittedName>
</protein>
<dbReference type="Pfam" id="PF02758">
    <property type="entry name" value="PYRIN"/>
    <property type="match status" value="1"/>
</dbReference>
<dbReference type="RefSeq" id="XP_034090196.1">
    <property type="nucleotide sequence ID" value="XM_034234305.1"/>
</dbReference>
<dbReference type="Pfam" id="PF25600">
    <property type="entry name" value="TRIM_CC"/>
    <property type="match status" value="1"/>
</dbReference>
<dbReference type="SMART" id="SM00449">
    <property type="entry name" value="SPRY"/>
    <property type="match status" value="1"/>
</dbReference>
<feature type="coiled-coil region" evidence="1">
    <location>
        <begin position="145"/>
        <end position="194"/>
    </location>
</feature>
<dbReference type="FunFam" id="2.60.120.920:FF:000004">
    <property type="entry name" value="Butyrophilin subfamily 1 member A1"/>
    <property type="match status" value="1"/>
</dbReference>
<dbReference type="InterPro" id="IPR001870">
    <property type="entry name" value="B30.2/SPRY"/>
</dbReference>
<dbReference type="InterPro" id="IPR050143">
    <property type="entry name" value="TRIM/RBCC"/>
</dbReference>
<dbReference type="InterPro" id="IPR006574">
    <property type="entry name" value="PRY"/>
</dbReference>
<dbReference type="SUPFAM" id="SSF49899">
    <property type="entry name" value="Concanavalin A-like lectins/glucanases"/>
    <property type="match status" value="1"/>
</dbReference>
<dbReference type="Pfam" id="PF13765">
    <property type="entry name" value="PRY"/>
    <property type="match status" value="1"/>
</dbReference>